<dbReference type="Proteomes" id="UP000178946">
    <property type="component" value="Unassembled WGS sequence"/>
</dbReference>
<reference evidence="1 2" key="1">
    <citation type="journal article" date="2016" name="Nat. Commun.">
        <title>Thousands of microbial genomes shed light on interconnected biogeochemical processes in an aquifer system.</title>
        <authorList>
            <person name="Anantharaman K."/>
            <person name="Brown C.T."/>
            <person name="Hug L.A."/>
            <person name="Sharon I."/>
            <person name="Castelle C.J."/>
            <person name="Probst A.J."/>
            <person name="Thomas B.C."/>
            <person name="Singh A."/>
            <person name="Wilkins M.J."/>
            <person name="Karaoz U."/>
            <person name="Brodie E.L."/>
            <person name="Williams K.H."/>
            <person name="Hubbard S.S."/>
            <person name="Banfield J.F."/>
        </authorList>
    </citation>
    <scope>NUCLEOTIDE SEQUENCE [LARGE SCALE GENOMIC DNA]</scope>
</reference>
<evidence type="ECO:0000313" key="2">
    <source>
        <dbReference type="Proteomes" id="UP000178946"/>
    </source>
</evidence>
<evidence type="ECO:0000313" key="1">
    <source>
        <dbReference type="EMBL" id="OGM91533.1"/>
    </source>
</evidence>
<dbReference type="EMBL" id="MGIR01000001">
    <property type="protein sequence ID" value="OGM91533.1"/>
    <property type="molecule type" value="Genomic_DNA"/>
</dbReference>
<accession>A0A1F8DSC0</accession>
<proteinExistence type="predicted"/>
<comment type="caution">
    <text evidence="1">The sequence shown here is derived from an EMBL/GenBank/DDBJ whole genome shotgun (WGS) entry which is preliminary data.</text>
</comment>
<sequence>MSKKNRANGDETELKVDRALQILTREWDEVVSYHHSSKNGELDVLHTDFLIFLRSRMAFPLQVKSSSGGARQHIKRYHYITVIAVRRNHDERHISSRIRALILRYYRDIRLRSAEADLRRDKVREGDRNRS</sequence>
<organism evidence="1 2">
    <name type="scientific">Candidatus Wolfebacteria bacterium RIFCSPLOWO2_01_FULL_45_19</name>
    <dbReference type="NCBI Taxonomy" id="1802557"/>
    <lineage>
        <taxon>Bacteria</taxon>
        <taxon>Candidatus Wolfeibacteriota</taxon>
    </lineage>
</organism>
<dbReference type="STRING" id="1802557.A3A20_01125"/>
<protein>
    <submittedName>
        <fullName evidence="1">Uncharacterized protein</fullName>
    </submittedName>
</protein>
<gene>
    <name evidence="1" type="ORF">A3A20_01125</name>
</gene>
<dbReference type="AlphaFoldDB" id="A0A1F8DSC0"/>
<name>A0A1F8DSC0_9BACT</name>